<evidence type="ECO:0000313" key="1">
    <source>
        <dbReference type="EMBL" id="CAI8024634.1"/>
    </source>
</evidence>
<protein>
    <submittedName>
        <fullName evidence="1">Uncharacterized protein</fullName>
    </submittedName>
</protein>
<accession>A0AA35S839</accession>
<proteinExistence type="predicted"/>
<name>A0AA35S839_GEOBA</name>
<dbReference type="EMBL" id="CASHTH010002090">
    <property type="protein sequence ID" value="CAI8024634.1"/>
    <property type="molecule type" value="Genomic_DNA"/>
</dbReference>
<reference evidence="1" key="1">
    <citation type="submission" date="2023-03" db="EMBL/GenBank/DDBJ databases">
        <authorList>
            <person name="Steffen K."/>
            <person name="Cardenas P."/>
        </authorList>
    </citation>
    <scope>NUCLEOTIDE SEQUENCE</scope>
</reference>
<evidence type="ECO:0000313" key="2">
    <source>
        <dbReference type="Proteomes" id="UP001174909"/>
    </source>
</evidence>
<feature type="non-terminal residue" evidence="1">
    <location>
        <position position="75"/>
    </location>
</feature>
<gene>
    <name evidence="1" type="ORF">GBAR_LOCUS14306</name>
</gene>
<comment type="caution">
    <text evidence="1">The sequence shown here is derived from an EMBL/GenBank/DDBJ whole genome shotgun (WGS) entry which is preliminary data.</text>
</comment>
<dbReference type="Proteomes" id="UP001174909">
    <property type="component" value="Unassembled WGS sequence"/>
</dbReference>
<keyword evidence="2" id="KW-1185">Reference proteome</keyword>
<organism evidence="1 2">
    <name type="scientific">Geodia barretti</name>
    <name type="common">Barrett's horny sponge</name>
    <dbReference type="NCBI Taxonomy" id="519541"/>
    <lineage>
        <taxon>Eukaryota</taxon>
        <taxon>Metazoa</taxon>
        <taxon>Porifera</taxon>
        <taxon>Demospongiae</taxon>
        <taxon>Heteroscleromorpha</taxon>
        <taxon>Tetractinellida</taxon>
        <taxon>Astrophorina</taxon>
        <taxon>Geodiidae</taxon>
        <taxon>Geodia</taxon>
    </lineage>
</organism>
<sequence length="75" mass="8765">MPSLQRNSYPPVPSVQALLQPLYHWKNSMTSLDRMREREKVCTFYLLKMAESIVKSLRLKNPLLHLVNTPDLITL</sequence>
<dbReference type="AlphaFoldDB" id="A0AA35S839"/>